<dbReference type="Proteomes" id="UP000521017">
    <property type="component" value="Unassembled WGS sequence"/>
</dbReference>
<dbReference type="PROSITE" id="PS01124">
    <property type="entry name" value="HTH_ARAC_FAMILY_2"/>
    <property type="match status" value="1"/>
</dbReference>
<keyword evidence="3" id="KW-0804">Transcription</keyword>
<dbReference type="PANTHER" id="PTHR43280">
    <property type="entry name" value="ARAC-FAMILY TRANSCRIPTIONAL REGULATOR"/>
    <property type="match status" value="1"/>
</dbReference>
<protein>
    <submittedName>
        <fullName evidence="5">AraC-like DNA-binding protein</fullName>
    </submittedName>
</protein>
<dbReference type="InterPro" id="IPR009057">
    <property type="entry name" value="Homeodomain-like_sf"/>
</dbReference>
<evidence type="ECO:0000256" key="2">
    <source>
        <dbReference type="ARBA" id="ARBA00023125"/>
    </source>
</evidence>
<keyword evidence="2 5" id="KW-0238">DNA-binding</keyword>
<keyword evidence="1" id="KW-0805">Transcription regulation</keyword>
<reference evidence="5 6" key="1">
    <citation type="submission" date="2020-08" db="EMBL/GenBank/DDBJ databases">
        <title>Genomic Encyclopedia of Type Strains, Phase IV (KMG-V): Genome sequencing to study the core and pangenomes of soil and plant-associated prokaryotes.</title>
        <authorList>
            <person name="Whitman W."/>
        </authorList>
    </citation>
    <scope>NUCLEOTIDE SEQUENCE [LARGE SCALE GENOMIC DNA]</scope>
    <source>
        <strain evidence="5 6">M2T3</strain>
    </source>
</reference>
<accession>A0A7X0J2T3</accession>
<dbReference type="SMART" id="SM00342">
    <property type="entry name" value="HTH_ARAC"/>
    <property type="match status" value="1"/>
</dbReference>
<feature type="domain" description="HTH araC/xylS-type" evidence="4">
    <location>
        <begin position="198"/>
        <end position="302"/>
    </location>
</feature>
<gene>
    <name evidence="5" type="ORF">HDF25_001989</name>
</gene>
<dbReference type="RefSeq" id="WP_184624575.1">
    <property type="nucleotide sequence ID" value="NZ_JACHCC010000005.1"/>
</dbReference>
<evidence type="ECO:0000259" key="4">
    <source>
        <dbReference type="PROSITE" id="PS01124"/>
    </source>
</evidence>
<dbReference type="PANTHER" id="PTHR43280:SF32">
    <property type="entry name" value="TRANSCRIPTIONAL REGULATORY PROTEIN"/>
    <property type="match status" value="1"/>
</dbReference>
<dbReference type="GO" id="GO:0043565">
    <property type="term" value="F:sequence-specific DNA binding"/>
    <property type="evidence" value="ECO:0007669"/>
    <property type="project" value="InterPro"/>
</dbReference>
<dbReference type="Gene3D" id="1.10.10.60">
    <property type="entry name" value="Homeodomain-like"/>
    <property type="match status" value="1"/>
</dbReference>
<dbReference type="SUPFAM" id="SSF46689">
    <property type="entry name" value="Homeodomain-like"/>
    <property type="match status" value="1"/>
</dbReference>
<proteinExistence type="predicted"/>
<sequence>MLNKQPYRVKSISEYHQLRGLGKPEHPLISVINYTDIIQSPENNKISWVHDFYFIALKKNINTKIRYGQQDYDFDEGVMFFIAPGQVFKIEVTKVSSDRSGWFLLIHPDFFWNFPLAISIRKYEYFGYLVHEALFLSQKEEDIISHLMQDIQREYLANIDTFSQQIIVSHIEVLLNYADRFYHRQFITRRIANDQILTQVETLLNAYFDKSAVDKGLPTVQDLAGQLNVSPDYLSTLLRITTGQNTQQHIHDKLIERAKQRLSTTLLSVSQIAYELGFEHSQSFSKLFKTKTRLSPLEFRKSLN</sequence>
<dbReference type="AlphaFoldDB" id="A0A7X0J2T3"/>
<evidence type="ECO:0000256" key="1">
    <source>
        <dbReference type="ARBA" id="ARBA00023015"/>
    </source>
</evidence>
<evidence type="ECO:0000313" key="6">
    <source>
        <dbReference type="Proteomes" id="UP000521017"/>
    </source>
</evidence>
<organism evidence="5 6">
    <name type="scientific">Pedobacter cryoconitis</name>
    <dbReference type="NCBI Taxonomy" id="188932"/>
    <lineage>
        <taxon>Bacteria</taxon>
        <taxon>Pseudomonadati</taxon>
        <taxon>Bacteroidota</taxon>
        <taxon>Sphingobacteriia</taxon>
        <taxon>Sphingobacteriales</taxon>
        <taxon>Sphingobacteriaceae</taxon>
        <taxon>Pedobacter</taxon>
    </lineage>
</organism>
<name>A0A7X0J2T3_9SPHI</name>
<dbReference type="InterPro" id="IPR018060">
    <property type="entry name" value="HTH_AraC"/>
</dbReference>
<evidence type="ECO:0000256" key="3">
    <source>
        <dbReference type="ARBA" id="ARBA00023163"/>
    </source>
</evidence>
<dbReference type="GO" id="GO:0003700">
    <property type="term" value="F:DNA-binding transcription factor activity"/>
    <property type="evidence" value="ECO:0007669"/>
    <property type="project" value="InterPro"/>
</dbReference>
<dbReference type="EMBL" id="JACHCC010000005">
    <property type="protein sequence ID" value="MBB6499845.1"/>
    <property type="molecule type" value="Genomic_DNA"/>
</dbReference>
<comment type="caution">
    <text evidence="5">The sequence shown here is derived from an EMBL/GenBank/DDBJ whole genome shotgun (WGS) entry which is preliminary data.</text>
</comment>
<dbReference type="Pfam" id="PF12833">
    <property type="entry name" value="HTH_18"/>
    <property type="match status" value="1"/>
</dbReference>
<evidence type="ECO:0000313" key="5">
    <source>
        <dbReference type="EMBL" id="MBB6499845.1"/>
    </source>
</evidence>